<dbReference type="OrthoDB" id="4144537at2"/>
<dbReference type="RefSeq" id="WP_003993678.1">
    <property type="nucleotide sequence ID" value="NZ_GG657757.1"/>
</dbReference>
<dbReference type="Proteomes" id="UP000004184">
    <property type="component" value="Unassembled WGS sequence"/>
</dbReference>
<keyword evidence="3" id="KW-1185">Reference proteome</keyword>
<dbReference type="eggNOG" id="ENOG5031MN0">
    <property type="taxonomic scope" value="Bacteria"/>
</dbReference>
<organism evidence="2 3">
    <name type="scientific">Streptomyces viridochromogenes (strain DSM 40736 / JCM 4977 / BCRC 1201 / Tue 494)</name>
    <dbReference type="NCBI Taxonomy" id="591159"/>
    <lineage>
        <taxon>Bacteria</taxon>
        <taxon>Bacillati</taxon>
        <taxon>Actinomycetota</taxon>
        <taxon>Actinomycetes</taxon>
        <taxon>Kitasatosporales</taxon>
        <taxon>Streptomycetaceae</taxon>
        <taxon>Streptomyces</taxon>
    </lineage>
</organism>
<evidence type="ECO:0000256" key="1">
    <source>
        <dbReference type="SAM" id="MobiDB-lite"/>
    </source>
</evidence>
<gene>
    <name evidence="2" type="ORF">SSQG_06067</name>
</gene>
<dbReference type="EMBL" id="GG657757">
    <property type="protein sequence ID" value="EFL35549.1"/>
    <property type="molecule type" value="Genomic_DNA"/>
</dbReference>
<dbReference type="HOGENOM" id="CLU_1037971_0_0_11"/>
<feature type="region of interest" description="Disordered" evidence="1">
    <location>
        <begin position="73"/>
        <end position="152"/>
    </location>
</feature>
<evidence type="ECO:0000313" key="2">
    <source>
        <dbReference type="EMBL" id="EFL35549.1"/>
    </source>
</evidence>
<accession>D9X0G5</accession>
<protein>
    <submittedName>
        <fullName evidence="2">Predicted protein</fullName>
    </submittedName>
</protein>
<reference evidence="3" key="1">
    <citation type="submission" date="2009-02" db="EMBL/GenBank/DDBJ databases">
        <title>Annotation of Streptomyces viridochromogenes strain DSM 40736.</title>
        <authorList>
            <consortium name="The Broad Institute Genome Sequencing Platform"/>
            <consortium name="Broad Institute Microbial Sequencing Center"/>
            <person name="Fischbach M."/>
            <person name="Godfrey P."/>
            <person name="Ward D."/>
            <person name="Young S."/>
            <person name="Zeng Q."/>
            <person name="Koehrsen M."/>
            <person name="Alvarado L."/>
            <person name="Berlin A.M."/>
            <person name="Bochicchio J."/>
            <person name="Borenstein D."/>
            <person name="Chapman S.B."/>
            <person name="Chen Z."/>
            <person name="Engels R."/>
            <person name="Freedman E."/>
            <person name="Gellesch M."/>
            <person name="Goldberg J."/>
            <person name="Griggs A."/>
            <person name="Gujja S."/>
            <person name="Heilman E.R."/>
            <person name="Heiman D.I."/>
            <person name="Hepburn T.A."/>
            <person name="Howarth C."/>
            <person name="Jen D."/>
            <person name="Larson L."/>
            <person name="Lewis B."/>
            <person name="Mehta T."/>
            <person name="Park D."/>
            <person name="Pearson M."/>
            <person name="Richards J."/>
            <person name="Roberts A."/>
            <person name="Saif S."/>
            <person name="Shea T.D."/>
            <person name="Shenoy N."/>
            <person name="Sisk P."/>
            <person name="Stolte C."/>
            <person name="Sykes S.N."/>
            <person name="Thomson T."/>
            <person name="Walk T."/>
            <person name="White J."/>
            <person name="Yandava C."/>
            <person name="Straight P."/>
            <person name="Clardy J."/>
            <person name="Hung D."/>
            <person name="Kolter R."/>
            <person name="Mekalanos J."/>
            <person name="Walker S."/>
            <person name="Walsh C.T."/>
            <person name="Wieland-Brown L.C."/>
            <person name="Haas B."/>
            <person name="Nusbaum C."/>
            <person name="Birren B."/>
        </authorList>
    </citation>
    <scope>NUCLEOTIDE SEQUENCE [LARGE SCALE GENOMIC DNA]</scope>
    <source>
        <strain evidence="3">DSM 40736 / JCM 4977 / BCRC 1201 / Tue 494</strain>
    </source>
</reference>
<name>D9X0G5_STRVT</name>
<evidence type="ECO:0000313" key="3">
    <source>
        <dbReference type="Proteomes" id="UP000004184"/>
    </source>
</evidence>
<sequence>MRTPMEIAQLHRSLSHTLLNLQRAVERWAVADATDLYALAWAQVAQAPPSETRKQREELQAFKKVLNSPSWLEEGHRRAAAGIRQDDPRRQTSAVQPNPRPAEEPARRRAPRRVVKPAEVTGANHTSLRAASSSSRNPAHTTEPPQLETGRLSEIATELRPLLEQTAHLGATTSWSRMRKRFPALPRLHRDDESVVLWLVDEERQDGEPLLSALVTVGDRQMHPRFPVIAEQLGLPCPGTPTQQQMTWSYEVLKAHQYWRHRPSRPRA</sequence>
<feature type="compositionally biased region" description="Polar residues" evidence="1">
    <location>
        <begin position="123"/>
        <end position="144"/>
    </location>
</feature>
<dbReference type="AlphaFoldDB" id="D9X0G5"/>
<proteinExistence type="predicted"/>